<sequence>MTAGDAGPGHAAGPTPAGPAGGHRPRIVDAHGHLGRWHAFAIPDGSAAGLIAMMDRCGVATACVSHLLAVGPDARAGNALLLDELAAHPGRLLGYAVYNPHDPEAAPRLRDLLEVPGVVGVKLHPEVHELALDHPAYTPAFEAAADHGRVVLAHSRHGCPYSGVRHFTSVAPRHPEVPLLMGHSGLVPAGYAPAAEAAARCPSLVLETCGSRMTARHLVRLVAETGAHRIAFGSDAVFLDLRTGLGRVLLADLDEPDREQILHGTMDALLARSRP</sequence>
<dbReference type="InterPro" id="IPR006680">
    <property type="entry name" value="Amidohydro-rel"/>
</dbReference>
<dbReference type="Pfam" id="PF04909">
    <property type="entry name" value="Amidohydro_2"/>
    <property type="match status" value="1"/>
</dbReference>
<evidence type="ECO:0000256" key="2">
    <source>
        <dbReference type="SAM" id="MobiDB-lite"/>
    </source>
</evidence>
<dbReference type="GO" id="GO:0016787">
    <property type="term" value="F:hydrolase activity"/>
    <property type="evidence" value="ECO:0007669"/>
    <property type="project" value="InterPro"/>
</dbReference>
<dbReference type="GO" id="GO:0005737">
    <property type="term" value="C:cytoplasm"/>
    <property type="evidence" value="ECO:0007669"/>
    <property type="project" value="TreeGrafter"/>
</dbReference>
<keyword evidence="5" id="KW-1185">Reference proteome</keyword>
<dbReference type="PANTHER" id="PTHR21240">
    <property type="entry name" value="2-AMINO-3-CARBOXYLMUCONATE-6-SEMIALDEHYDE DECARBOXYLASE"/>
    <property type="match status" value="1"/>
</dbReference>
<dbReference type="EMBL" id="FNHI01000002">
    <property type="protein sequence ID" value="SDL97636.1"/>
    <property type="molecule type" value="Genomic_DNA"/>
</dbReference>
<dbReference type="Gene3D" id="3.20.20.140">
    <property type="entry name" value="Metal-dependent hydrolases"/>
    <property type="match status" value="1"/>
</dbReference>
<dbReference type="InterPro" id="IPR032466">
    <property type="entry name" value="Metal_Hydrolase"/>
</dbReference>
<keyword evidence="1" id="KW-0456">Lyase</keyword>
<dbReference type="GO" id="GO:0019748">
    <property type="term" value="P:secondary metabolic process"/>
    <property type="evidence" value="ECO:0007669"/>
    <property type="project" value="TreeGrafter"/>
</dbReference>
<feature type="region of interest" description="Disordered" evidence="2">
    <location>
        <begin position="1"/>
        <end position="28"/>
    </location>
</feature>
<dbReference type="STRING" id="1196353.SAMN05444921_102481"/>
<evidence type="ECO:0000313" key="4">
    <source>
        <dbReference type="EMBL" id="SDL97636.1"/>
    </source>
</evidence>
<evidence type="ECO:0000259" key="3">
    <source>
        <dbReference type="Pfam" id="PF04909"/>
    </source>
</evidence>
<dbReference type="PANTHER" id="PTHR21240:SF28">
    <property type="entry name" value="ISO-OROTATE DECARBOXYLASE (EUROFUNG)"/>
    <property type="match status" value="1"/>
</dbReference>
<dbReference type="AlphaFoldDB" id="A0A1G9PFP4"/>
<evidence type="ECO:0000313" key="5">
    <source>
        <dbReference type="Proteomes" id="UP000199063"/>
    </source>
</evidence>
<dbReference type="GeneID" id="40828428"/>
<feature type="domain" description="Amidohydrolase-related" evidence="3">
    <location>
        <begin position="28"/>
        <end position="265"/>
    </location>
</feature>
<protein>
    <recommendedName>
        <fullName evidence="3">Amidohydrolase-related domain-containing protein</fullName>
    </recommendedName>
</protein>
<dbReference type="OrthoDB" id="5450317at2"/>
<gene>
    <name evidence="4" type="ORF">SAMN05444921_102481</name>
</gene>
<dbReference type="Proteomes" id="UP000199063">
    <property type="component" value="Unassembled WGS sequence"/>
</dbReference>
<dbReference type="RefSeq" id="WP_093652645.1">
    <property type="nucleotide sequence ID" value="NZ_FNHI01000002.1"/>
</dbReference>
<evidence type="ECO:0000256" key="1">
    <source>
        <dbReference type="ARBA" id="ARBA00023239"/>
    </source>
</evidence>
<name>A0A1G9PFP4_9ACTN</name>
<dbReference type="SUPFAM" id="SSF51556">
    <property type="entry name" value="Metallo-dependent hydrolases"/>
    <property type="match status" value="1"/>
</dbReference>
<accession>A0A1G9PFP4</accession>
<organism evidence="4 5">
    <name type="scientific">Streptomyces wuyuanensis</name>
    <dbReference type="NCBI Taxonomy" id="1196353"/>
    <lineage>
        <taxon>Bacteria</taxon>
        <taxon>Bacillati</taxon>
        <taxon>Actinomycetota</taxon>
        <taxon>Actinomycetes</taxon>
        <taxon>Kitasatosporales</taxon>
        <taxon>Streptomycetaceae</taxon>
        <taxon>Streptomyces</taxon>
    </lineage>
</organism>
<reference evidence="5" key="1">
    <citation type="submission" date="2016-10" db="EMBL/GenBank/DDBJ databases">
        <authorList>
            <person name="Varghese N."/>
            <person name="Submissions S."/>
        </authorList>
    </citation>
    <scope>NUCLEOTIDE SEQUENCE [LARGE SCALE GENOMIC DNA]</scope>
    <source>
        <strain evidence="5">CGMCC 4.7042</strain>
    </source>
</reference>
<dbReference type="GO" id="GO:0016831">
    <property type="term" value="F:carboxy-lyase activity"/>
    <property type="evidence" value="ECO:0007669"/>
    <property type="project" value="InterPro"/>
</dbReference>
<dbReference type="InterPro" id="IPR032465">
    <property type="entry name" value="ACMSD"/>
</dbReference>
<proteinExistence type="predicted"/>
<feature type="compositionally biased region" description="Low complexity" evidence="2">
    <location>
        <begin position="1"/>
        <end position="15"/>
    </location>
</feature>